<protein>
    <recommendedName>
        <fullName evidence="3">Methyltransferase</fullName>
    </recommendedName>
</protein>
<organism evidence="1 2">
    <name type="scientific">Silvanigrella paludirubra</name>
    <dbReference type="NCBI Taxonomy" id="2499159"/>
    <lineage>
        <taxon>Bacteria</taxon>
        <taxon>Pseudomonadati</taxon>
        <taxon>Bdellovibrionota</taxon>
        <taxon>Oligoflexia</taxon>
        <taxon>Silvanigrellales</taxon>
        <taxon>Silvanigrellaceae</taxon>
        <taxon>Silvanigrella</taxon>
    </lineage>
</organism>
<dbReference type="InterPro" id="IPR008884">
    <property type="entry name" value="TylF_MeTrfase"/>
</dbReference>
<dbReference type="EMBL" id="WFLM01000005">
    <property type="protein sequence ID" value="KAB8036828.1"/>
    <property type="molecule type" value="Genomic_DNA"/>
</dbReference>
<dbReference type="PANTHER" id="PTHR40036">
    <property type="entry name" value="MACROCIN O-METHYLTRANSFERASE"/>
    <property type="match status" value="1"/>
</dbReference>
<sequence length="309" mass="35963">MRIYCSYLILILKYNYLKCNLRFIHQKERVQNMSSNNLIIIKKKPILIKFISLFKKPRNEIKNILKNNILHYINTIILSKPHLLDFSISYQPDSQIYYKSYPDFPILFKKFTQYNKINNGGDTPRLWAFILNINQIIEENIEGDFAELGVWRGNTASVLAHIASKYNKKVYLFDTYEGFDVRDLKNIDSQASQSDFSDTSLSLVKNVIGENIKNCEFIKGYFPESIQDKHKSIKYSVVSLDCDLYEPMKKGLDFFYPLLSKGGLLLLHDYSSKCWSGAKLAIDEFCKENNQFVILMPDKSGSAFIRKSQ</sequence>
<proteinExistence type="predicted"/>
<comment type="caution">
    <text evidence="1">The sequence shown here is derived from an EMBL/GenBank/DDBJ whole genome shotgun (WGS) entry which is preliminary data.</text>
</comment>
<name>A0A6N6VNU7_9BACT</name>
<dbReference type="Proteomes" id="UP000437748">
    <property type="component" value="Unassembled WGS sequence"/>
</dbReference>
<reference evidence="1 2" key="1">
    <citation type="submission" date="2019-10" db="EMBL/GenBank/DDBJ databases">
        <title>New species of Slilvanegrellaceae.</title>
        <authorList>
            <person name="Pitt A."/>
            <person name="Hahn M.W."/>
        </authorList>
    </citation>
    <scope>NUCLEOTIDE SEQUENCE [LARGE SCALE GENOMIC DNA]</scope>
    <source>
        <strain evidence="1 2">SP-Ram-0.45-NSY-1</strain>
    </source>
</reference>
<keyword evidence="2" id="KW-1185">Reference proteome</keyword>
<accession>A0A6N6VNU7</accession>
<dbReference type="PANTHER" id="PTHR40036:SF1">
    <property type="entry name" value="MACROCIN O-METHYLTRANSFERASE"/>
    <property type="match status" value="1"/>
</dbReference>
<dbReference type="InterPro" id="IPR029063">
    <property type="entry name" value="SAM-dependent_MTases_sf"/>
</dbReference>
<evidence type="ECO:0000313" key="1">
    <source>
        <dbReference type="EMBL" id="KAB8036828.1"/>
    </source>
</evidence>
<evidence type="ECO:0008006" key="3">
    <source>
        <dbReference type="Google" id="ProtNLM"/>
    </source>
</evidence>
<dbReference type="Gene3D" id="3.40.50.150">
    <property type="entry name" value="Vaccinia Virus protein VP39"/>
    <property type="match status" value="1"/>
</dbReference>
<dbReference type="SUPFAM" id="SSF53335">
    <property type="entry name" value="S-adenosyl-L-methionine-dependent methyltransferases"/>
    <property type="match status" value="1"/>
</dbReference>
<gene>
    <name evidence="1" type="ORF">GCL60_13365</name>
</gene>
<dbReference type="Pfam" id="PF05711">
    <property type="entry name" value="TylF"/>
    <property type="match status" value="1"/>
</dbReference>
<evidence type="ECO:0000313" key="2">
    <source>
        <dbReference type="Proteomes" id="UP000437748"/>
    </source>
</evidence>
<dbReference type="AlphaFoldDB" id="A0A6N6VNU7"/>